<dbReference type="EMBL" id="JAAHFQ010000602">
    <property type="protein sequence ID" value="NER30621.1"/>
    <property type="molecule type" value="Genomic_DNA"/>
</dbReference>
<dbReference type="InterPro" id="IPR027417">
    <property type="entry name" value="P-loop_NTPase"/>
</dbReference>
<sequence>MKVNLKRFFQACNPAKTLMVGNIEDQKYYIDFSAVRGGEIIQEMAQTISLLSPEPTCQLFTGHLGCGKSTELLRLQVELQQQGFHVVYFESSQDLDMGDVDISDILLAITRQVSASLEAAEIRIKPGYFNKLLTESIDFLKTPIELGAEAELSFGIGKLTAKTKESPQLRSQLRQYLEPRTENLLEVINKDILGLATKELQRRGKEGLVVIIDNLDRVDDRRKESGRTQAEYLFVDRGEQLSKLNCHVVYTLPLVLMFSNDYLCVKNRLGGGKSPKVLPMVPVKFRNGNDSTEGMVLLRQMILARAFPNLAIEQRLELITAIFDTPETLDRLCRISGGHVRNLLGLMFSCIQKSMKLPITQECVESVIREERSELIRAINEQEWQLLRQVAHSKKVNSEQGYQALLRSLFVFEYRDSKDGVWFDVNPMLVEAAEI</sequence>
<keyword evidence="1" id="KW-0547">Nucleotide-binding</keyword>
<protein>
    <submittedName>
        <fullName evidence="1">ATP-binding protein</fullName>
    </submittedName>
</protein>
<name>A0A6B3NM33_9CYAN</name>
<proteinExistence type="predicted"/>
<keyword evidence="1" id="KW-0067">ATP-binding</keyword>
<comment type="caution">
    <text evidence="1">The sequence shown here is derived from an EMBL/GenBank/DDBJ whole genome shotgun (WGS) entry which is preliminary data.</text>
</comment>
<dbReference type="SUPFAM" id="SSF52540">
    <property type="entry name" value="P-loop containing nucleoside triphosphate hydrolases"/>
    <property type="match status" value="1"/>
</dbReference>
<dbReference type="Gene3D" id="3.40.50.300">
    <property type="entry name" value="P-loop containing nucleotide triphosphate hydrolases"/>
    <property type="match status" value="1"/>
</dbReference>
<dbReference type="AlphaFoldDB" id="A0A6B3NM33"/>
<organism evidence="1">
    <name type="scientific">Symploca sp. SIO1C4</name>
    <dbReference type="NCBI Taxonomy" id="2607765"/>
    <lineage>
        <taxon>Bacteria</taxon>
        <taxon>Bacillati</taxon>
        <taxon>Cyanobacteriota</taxon>
        <taxon>Cyanophyceae</taxon>
        <taxon>Coleofasciculales</taxon>
        <taxon>Coleofasciculaceae</taxon>
        <taxon>Symploca</taxon>
    </lineage>
</organism>
<dbReference type="GO" id="GO:0005524">
    <property type="term" value="F:ATP binding"/>
    <property type="evidence" value="ECO:0007669"/>
    <property type="project" value="UniProtKB-KW"/>
</dbReference>
<gene>
    <name evidence="1" type="ORF">F6J89_24140</name>
</gene>
<evidence type="ECO:0000313" key="1">
    <source>
        <dbReference type="EMBL" id="NER30621.1"/>
    </source>
</evidence>
<reference evidence="1" key="1">
    <citation type="submission" date="2019-11" db="EMBL/GenBank/DDBJ databases">
        <title>Genomic insights into an expanded diversity of filamentous marine cyanobacteria reveals the extraordinary biosynthetic potential of Moorea and Okeania.</title>
        <authorList>
            <person name="Ferreira Leao T."/>
            <person name="Wang M."/>
            <person name="Moss N."/>
            <person name="Da Silva R."/>
            <person name="Sanders J."/>
            <person name="Nurk S."/>
            <person name="Gurevich A."/>
            <person name="Humphrey G."/>
            <person name="Reher R."/>
            <person name="Zhu Q."/>
            <person name="Belda-Ferre P."/>
            <person name="Glukhov E."/>
            <person name="Rex R."/>
            <person name="Dorrestein P.C."/>
            <person name="Knight R."/>
            <person name="Pevzner P."/>
            <person name="Gerwick W.H."/>
            <person name="Gerwick L."/>
        </authorList>
    </citation>
    <scope>NUCLEOTIDE SEQUENCE</scope>
    <source>
        <strain evidence="1">SIO1C4</strain>
    </source>
</reference>
<accession>A0A6B3NM33</accession>